<dbReference type="AlphaFoldDB" id="A0AAW2G2N7"/>
<dbReference type="EMBL" id="JADYXP020000006">
    <property type="protein sequence ID" value="KAL0121850.1"/>
    <property type="molecule type" value="Genomic_DNA"/>
</dbReference>
<gene>
    <name evidence="1" type="ORF">PUN28_006961</name>
</gene>
<name>A0AAW2G2N7_9HYME</name>
<organism evidence="1 2">
    <name type="scientific">Cardiocondyla obscurior</name>
    <dbReference type="NCBI Taxonomy" id="286306"/>
    <lineage>
        <taxon>Eukaryota</taxon>
        <taxon>Metazoa</taxon>
        <taxon>Ecdysozoa</taxon>
        <taxon>Arthropoda</taxon>
        <taxon>Hexapoda</taxon>
        <taxon>Insecta</taxon>
        <taxon>Pterygota</taxon>
        <taxon>Neoptera</taxon>
        <taxon>Endopterygota</taxon>
        <taxon>Hymenoptera</taxon>
        <taxon>Apocrita</taxon>
        <taxon>Aculeata</taxon>
        <taxon>Formicoidea</taxon>
        <taxon>Formicidae</taxon>
        <taxon>Myrmicinae</taxon>
        <taxon>Cardiocondyla</taxon>
    </lineage>
</organism>
<sequence length="183" mass="21643">MPSFVKQRCDLYAWSKKKRESSILALAPLFSFCGSGKETQRSLHMTLQFDTLEEKKRKKNENILNLVPTSRIIILYLRNVKIYLNINNQRACFIARIYSVPLYLIHKTCFFYVKKSYIAYYNSLYCTLCISDSFRRNLIDLIDEYRDVSANYRFEGRVEWGNLAAYVPNASYRFPSLSVLHQR</sequence>
<evidence type="ECO:0000313" key="2">
    <source>
        <dbReference type="Proteomes" id="UP001430953"/>
    </source>
</evidence>
<keyword evidence="2" id="KW-1185">Reference proteome</keyword>
<proteinExistence type="predicted"/>
<comment type="caution">
    <text evidence="1">The sequence shown here is derived from an EMBL/GenBank/DDBJ whole genome shotgun (WGS) entry which is preliminary data.</text>
</comment>
<reference evidence="1 2" key="1">
    <citation type="submission" date="2023-03" db="EMBL/GenBank/DDBJ databases">
        <title>High recombination rates correlate with genetic variation in Cardiocondyla obscurior ants.</title>
        <authorList>
            <person name="Errbii M."/>
        </authorList>
    </citation>
    <scope>NUCLEOTIDE SEQUENCE [LARGE SCALE GENOMIC DNA]</scope>
    <source>
        <strain evidence="1">Alpha-2009</strain>
        <tissue evidence="1">Whole body</tissue>
    </source>
</reference>
<dbReference type="Proteomes" id="UP001430953">
    <property type="component" value="Unassembled WGS sequence"/>
</dbReference>
<protein>
    <submittedName>
        <fullName evidence="1">Uncharacterized protein</fullName>
    </submittedName>
</protein>
<accession>A0AAW2G2N7</accession>
<evidence type="ECO:0000313" key="1">
    <source>
        <dbReference type="EMBL" id="KAL0121850.1"/>
    </source>
</evidence>